<dbReference type="HOGENOM" id="CLU_068979_5_5_9"/>
<keyword evidence="7" id="KW-1185">Reference proteome</keyword>
<protein>
    <submittedName>
        <fullName evidence="4 5">Isochorismatase</fullName>
        <ecNumber evidence="4">3.-.-.-</ecNumber>
    </submittedName>
</protein>
<dbReference type="PATRIC" id="fig|525309.8.peg.1697"/>
<dbReference type="Gene3D" id="3.40.50.850">
    <property type="entry name" value="Isochorismatase-like"/>
    <property type="match status" value="1"/>
</dbReference>
<dbReference type="InterPro" id="IPR000868">
    <property type="entry name" value="Isochorismatase-like_dom"/>
</dbReference>
<evidence type="ECO:0000313" key="6">
    <source>
        <dbReference type="Proteomes" id="UP000003675"/>
    </source>
</evidence>
<comment type="similarity">
    <text evidence="1">Belongs to the isochorismatase family.</text>
</comment>
<feature type="domain" description="Isochorismatase-like" evidence="3">
    <location>
        <begin position="3"/>
        <end position="130"/>
    </location>
</feature>
<proteinExistence type="inferred from homology"/>
<dbReference type="EC" id="3.-.-.-" evidence="4"/>
<evidence type="ECO:0000256" key="1">
    <source>
        <dbReference type="ARBA" id="ARBA00006336"/>
    </source>
</evidence>
<dbReference type="EMBL" id="AZDK01000048">
    <property type="protein sequence ID" value="KRK54064.1"/>
    <property type="molecule type" value="Genomic_DNA"/>
</dbReference>
<dbReference type="EMBL" id="ACLL01000065">
    <property type="protein sequence ID" value="EEW52733.1"/>
    <property type="molecule type" value="Genomic_DNA"/>
</dbReference>
<evidence type="ECO:0000259" key="3">
    <source>
        <dbReference type="Pfam" id="PF00857"/>
    </source>
</evidence>
<reference evidence="4 6" key="1">
    <citation type="submission" date="2009-09" db="EMBL/GenBank/DDBJ databases">
        <authorList>
            <person name="Qin X."/>
            <person name="Bachman B."/>
            <person name="Battles P."/>
            <person name="Bell A."/>
            <person name="Bess C."/>
            <person name="Bickham C."/>
            <person name="Chaboub L."/>
            <person name="Chen D."/>
            <person name="Coyle M."/>
            <person name="Deiros D.R."/>
            <person name="Dinh H."/>
            <person name="Forbes L."/>
            <person name="Fowler G."/>
            <person name="Francisco L."/>
            <person name="Fu Q."/>
            <person name="Gubbala S."/>
            <person name="Hale W."/>
            <person name="Han Y."/>
            <person name="Hemphill L."/>
            <person name="Highlander S.K."/>
            <person name="Hirani K."/>
            <person name="Hogues M."/>
            <person name="Jackson L."/>
            <person name="Jakkamsetti A."/>
            <person name="Javaid M."/>
            <person name="Jiang H."/>
            <person name="Korchina V."/>
            <person name="Kovar C."/>
            <person name="Lara F."/>
            <person name="Lee S."/>
            <person name="Mata R."/>
            <person name="Mathew T."/>
            <person name="Moen C."/>
            <person name="Morales K."/>
            <person name="Munidasa M."/>
            <person name="Nazareth L."/>
            <person name="Ngo R."/>
            <person name="Nguyen L."/>
            <person name="Okwuonu G."/>
            <person name="Ongeri F."/>
            <person name="Patil S."/>
            <person name="Petrosino J."/>
            <person name="Pham C."/>
            <person name="Pham P."/>
            <person name="Pu L.-L."/>
            <person name="Puazo M."/>
            <person name="Raj R."/>
            <person name="Reid J."/>
            <person name="Rouhana J."/>
            <person name="Saada N."/>
            <person name="Shang Y."/>
            <person name="Simmons D."/>
            <person name="Thornton R."/>
            <person name="Warren J."/>
            <person name="Weissenberger G."/>
            <person name="Zhang J."/>
            <person name="Zhang L."/>
            <person name="Zhou C."/>
            <person name="Zhu D."/>
            <person name="Muzny D."/>
            <person name="Worley K."/>
            <person name="Gibbs R."/>
        </authorList>
    </citation>
    <scope>NUCLEOTIDE SEQUENCE [LARGE SCALE GENOMIC DNA]</scope>
    <source>
        <strain evidence="4 6">DSM 16041</strain>
    </source>
</reference>
<dbReference type="SUPFAM" id="SSF52499">
    <property type="entry name" value="Isochorismatase-like hydrolases"/>
    <property type="match status" value="1"/>
</dbReference>
<dbReference type="InterPro" id="IPR036380">
    <property type="entry name" value="Isochorismatase-like_sf"/>
</dbReference>
<organism evidence="4 6">
    <name type="scientific">Limosilactobacillus antri DSM 16041</name>
    <dbReference type="NCBI Taxonomy" id="525309"/>
    <lineage>
        <taxon>Bacteria</taxon>
        <taxon>Bacillati</taxon>
        <taxon>Bacillota</taxon>
        <taxon>Bacilli</taxon>
        <taxon>Lactobacillales</taxon>
        <taxon>Lactobacillaceae</taxon>
        <taxon>Limosilactobacillus</taxon>
    </lineage>
</organism>
<evidence type="ECO:0000313" key="5">
    <source>
        <dbReference type="EMBL" id="KRK54064.1"/>
    </source>
</evidence>
<dbReference type="CDD" id="cd01014">
    <property type="entry name" value="nicotinamidase_related"/>
    <property type="match status" value="1"/>
</dbReference>
<dbReference type="PANTHER" id="PTHR43540:SF14">
    <property type="entry name" value="ISOCHORISMATASE"/>
    <property type="match status" value="1"/>
</dbReference>
<dbReference type="Proteomes" id="UP000003675">
    <property type="component" value="Unassembled WGS sequence"/>
</dbReference>
<name>C8P9T6_9LACO</name>
<dbReference type="AlphaFoldDB" id="C8P9T6"/>
<comment type="caution">
    <text evidence="4">The sequence shown here is derived from an EMBL/GenBank/DDBJ whole genome shotgun (WGS) entry which is preliminary data.</text>
</comment>
<gene>
    <name evidence="5" type="ORF">FC31_GL001648</name>
    <name evidence="4" type="ORF">HMPREF0494_2080</name>
</gene>
<dbReference type="Pfam" id="PF00857">
    <property type="entry name" value="Isochorismatase"/>
    <property type="match status" value="1"/>
</dbReference>
<evidence type="ECO:0000313" key="4">
    <source>
        <dbReference type="EMBL" id="EEW52733.1"/>
    </source>
</evidence>
<reference evidence="5 7" key="2">
    <citation type="journal article" date="2015" name="Genome Announc.">
        <title>Expanding the biotechnology potential of lactobacilli through comparative genomics of 213 strains and associated genera.</title>
        <authorList>
            <person name="Sun Z."/>
            <person name="Harris H.M."/>
            <person name="McCann A."/>
            <person name="Guo C."/>
            <person name="Argimon S."/>
            <person name="Zhang W."/>
            <person name="Yang X."/>
            <person name="Jeffery I.B."/>
            <person name="Cooney J.C."/>
            <person name="Kagawa T.F."/>
            <person name="Liu W."/>
            <person name="Song Y."/>
            <person name="Salvetti E."/>
            <person name="Wrobel A."/>
            <person name="Rasinkangas P."/>
            <person name="Parkhill J."/>
            <person name="Rea M.C."/>
            <person name="O'Sullivan O."/>
            <person name="Ritari J."/>
            <person name="Douillard F.P."/>
            <person name="Paul Ross R."/>
            <person name="Yang R."/>
            <person name="Briner A.E."/>
            <person name="Felis G.E."/>
            <person name="de Vos W.M."/>
            <person name="Barrangou R."/>
            <person name="Klaenhammer T.R."/>
            <person name="Caufield P.W."/>
            <person name="Cui Y."/>
            <person name="Zhang H."/>
            <person name="O'Toole P.W."/>
        </authorList>
    </citation>
    <scope>NUCLEOTIDE SEQUENCE [LARGE SCALE GENOMIC DNA]</scope>
    <source>
        <strain evidence="5 7">DSM 16041</strain>
    </source>
</reference>
<dbReference type="InterPro" id="IPR050272">
    <property type="entry name" value="Isochorismatase-like_hydrls"/>
</dbReference>
<dbReference type="STRING" id="525309.HMPREF0494_2080"/>
<evidence type="ECO:0000256" key="2">
    <source>
        <dbReference type="ARBA" id="ARBA00022801"/>
    </source>
</evidence>
<accession>C8P9T6</accession>
<dbReference type="Proteomes" id="UP000051883">
    <property type="component" value="Unassembled WGS sequence"/>
</dbReference>
<keyword evidence="2 4" id="KW-0378">Hydrolase</keyword>
<evidence type="ECO:0000313" key="7">
    <source>
        <dbReference type="Proteomes" id="UP000051883"/>
    </source>
</evidence>
<dbReference type="GO" id="GO:0016787">
    <property type="term" value="F:hydrolase activity"/>
    <property type="evidence" value="ECO:0007669"/>
    <property type="project" value="UniProtKB-KW"/>
</dbReference>
<dbReference type="PANTHER" id="PTHR43540">
    <property type="entry name" value="PEROXYUREIDOACRYLATE/UREIDOACRYLATE AMIDOHYDROLASE-RELATED"/>
    <property type="match status" value="1"/>
</dbReference>
<dbReference type="eggNOG" id="COG1335">
    <property type="taxonomic scope" value="Bacteria"/>
</dbReference>
<sequence length="155" mass="18193">MQAGREPWQLPELVQLINQRINHYHAQGWPVIFIQHQNVNLIKKTGSWQLVPELKRWEGDLYVDKTHPNAFYHTSLQELLSQRQVDELEICGAQTEYCVDATVKMAHGLGYRVLMVHGASSTFDNEFMDAEKTVRYFEWLWGKNFLEFISKIKAK</sequence>